<gene>
    <name evidence="1" type="ORF">CQ14_24590</name>
</gene>
<dbReference type="EMBL" id="LLYB01000103">
    <property type="protein sequence ID" value="KRR18573.1"/>
    <property type="molecule type" value="Genomic_DNA"/>
</dbReference>
<comment type="caution">
    <text evidence="1">The sequence shown here is derived from an EMBL/GenBank/DDBJ whole genome shotgun (WGS) entry which is preliminary data.</text>
</comment>
<sequence>MSEAEYNLLLEAVQTAIAPAPEDELVVQTQRSYPSPRAANDNRTLWPLVPFPEGWQAAY</sequence>
<evidence type="ECO:0000313" key="1">
    <source>
        <dbReference type="EMBL" id="KRR18573.1"/>
    </source>
</evidence>
<reference evidence="1 2" key="1">
    <citation type="submission" date="2014-03" db="EMBL/GenBank/DDBJ databases">
        <title>Bradyrhizobium valentinum sp. nov., isolated from effective nodules of Lupinus mariae-josephae, a lupine endemic of basic-lime soils in Eastern Spain.</title>
        <authorList>
            <person name="Duran D."/>
            <person name="Rey L."/>
            <person name="Navarro A."/>
            <person name="Busquets A."/>
            <person name="Imperial J."/>
            <person name="Ruiz-Argueso T."/>
        </authorList>
    </citation>
    <scope>NUCLEOTIDE SEQUENCE [LARGE SCALE GENOMIC DNA]</scope>
    <source>
        <strain evidence="1 2">CCBAU 23086</strain>
    </source>
</reference>
<protein>
    <submittedName>
        <fullName evidence="1">Uncharacterized protein</fullName>
    </submittedName>
</protein>
<evidence type="ECO:0000313" key="2">
    <source>
        <dbReference type="Proteomes" id="UP000051660"/>
    </source>
</evidence>
<dbReference type="RefSeq" id="WP_057861481.1">
    <property type="nucleotide sequence ID" value="NZ_LLYB01000103.1"/>
</dbReference>
<organism evidence="1 2">
    <name type="scientific">Bradyrhizobium lablabi</name>
    <dbReference type="NCBI Taxonomy" id="722472"/>
    <lineage>
        <taxon>Bacteria</taxon>
        <taxon>Pseudomonadati</taxon>
        <taxon>Pseudomonadota</taxon>
        <taxon>Alphaproteobacteria</taxon>
        <taxon>Hyphomicrobiales</taxon>
        <taxon>Nitrobacteraceae</taxon>
        <taxon>Bradyrhizobium</taxon>
    </lineage>
</organism>
<dbReference type="OrthoDB" id="8250317at2"/>
<dbReference type="AlphaFoldDB" id="A0A0R3MLY5"/>
<name>A0A0R3MLY5_9BRAD</name>
<proteinExistence type="predicted"/>
<dbReference type="Proteomes" id="UP000051660">
    <property type="component" value="Unassembled WGS sequence"/>
</dbReference>
<accession>A0A0R3MLY5</accession>